<keyword evidence="2" id="KW-1185">Reference proteome</keyword>
<name>W9H148_9PROT</name>
<protein>
    <submittedName>
        <fullName evidence="1">Uncharacterized protein</fullName>
    </submittedName>
</protein>
<evidence type="ECO:0000313" key="1">
    <source>
        <dbReference type="EMBL" id="EWY39905.1"/>
    </source>
</evidence>
<dbReference type="Proteomes" id="UP000019486">
    <property type="component" value="Unassembled WGS sequence"/>
</dbReference>
<dbReference type="AlphaFoldDB" id="W9H148"/>
<gene>
    <name evidence="1" type="ORF">N825_04480</name>
</gene>
<accession>W9H148</accession>
<proteinExistence type="predicted"/>
<sequence>MLHRTIQFHTIRECLAATCVHMRHIDGREDDTASV</sequence>
<evidence type="ECO:0000313" key="2">
    <source>
        <dbReference type="Proteomes" id="UP000019486"/>
    </source>
</evidence>
<comment type="caution">
    <text evidence="1">The sequence shown here is derived from an EMBL/GenBank/DDBJ whole genome shotgun (WGS) entry which is preliminary data.</text>
</comment>
<dbReference type="STRING" id="1385369.N825_04480"/>
<reference evidence="1 2" key="1">
    <citation type="submission" date="2013-08" db="EMBL/GenBank/DDBJ databases">
        <title>The genome sequence of Skermanella stibiiresistens.</title>
        <authorList>
            <person name="Zhu W."/>
            <person name="Wang G."/>
        </authorList>
    </citation>
    <scope>NUCLEOTIDE SEQUENCE [LARGE SCALE GENOMIC DNA]</scope>
    <source>
        <strain evidence="1 2">SB22</strain>
    </source>
</reference>
<dbReference type="EMBL" id="AVFL01000010">
    <property type="protein sequence ID" value="EWY39905.1"/>
    <property type="molecule type" value="Genomic_DNA"/>
</dbReference>
<organism evidence="1 2">
    <name type="scientific">Skermanella stibiiresistens SB22</name>
    <dbReference type="NCBI Taxonomy" id="1385369"/>
    <lineage>
        <taxon>Bacteria</taxon>
        <taxon>Pseudomonadati</taxon>
        <taxon>Pseudomonadota</taxon>
        <taxon>Alphaproteobacteria</taxon>
        <taxon>Rhodospirillales</taxon>
        <taxon>Azospirillaceae</taxon>
        <taxon>Skermanella</taxon>
    </lineage>
</organism>